<dbReference type="Proteomes" id="UP000095283">
    <property type="component" value="Unplaced"/>
</dbReference>
<dbReference type="InterPro" id="IPR029045">
    <property type="entry name" value="ClpP/crotonase-like_dom_sf"/>
</dbReference>
<dbReference type="Gene3D" id="3.30.300.220">
    <property type="match status" value="1"/>
</dbReference>
<organism evidence="1 2">
    <name type="scientific">Heterorhabditis bacteriophora</name>
    <name type="common">Entomopathogenic nematode worm</name>
    <dbReference type="NCBI Taxonomy" id="37862"/>
    <lineage>
        <taxon>Eukaryota</taxon>
        <taxon>Metazoa</taxon>
        <taxon>Ecdysozoa</taxon>
        <taxon>Nematoda</taxon>
        <taxon>Chromadorea</taxon>
        <taxon>Rhabditida</taxon>
        <taxon>Rhabditina</taxon>
        <taxon>Rhabditomorpha</taxon>
        <taxon>Strongyloidea</taxon>
        <taxon>Heterorhabditidae</taxon>
        <taxon>Heterorhabditis</taxon>
    </lineage>
</organism>
<evidence type="ECO:0000313" key="2">
    <source>
        <dbReference type="WBParaSite" id="Hba_07105"/>
    </source>
</evidence>
<reference evidence="2" key="1">
    <citation type="submission" date="2016-11" db="UniProtKB">
        <authorList>
            <consortium name="WormBaseParasite"/>
        </authorList>
    </citation>
    <scope>IDENTIFICATION</scope>
</reference>
<protein>
    <submittedName>
        <fullName evidence="2">3-hydroxyisobutyryl-CoA hydrolase, mitochondrial</fullName>
    </submittedName>
</protein>
<keyword evidence="1" id="KW-1185">Reference proteome</keyword>
<sequence length="130" mass="14555">MFKLSSLISRLSGTTSGINIINTMQTAMFASAPEMIKVEKVGQKQNVALITLNRPKALNALCGQLMEEVGIRQCWEGGFHEKILLFTNFETFSWQYLFESGQQSPLTIQMSVTKAFSEAIAMMRTGMTDY</sequence>
<accession>A0A1I7WPM0</accession>
<dbReference type="WBParaSite" id="Hba_07105">
    <property type="protein sequence ID" value="Hba_07105"/>
    <property type="gene ID" value="Hba_07105"/>
</dbReference>
<dbReference type="AlphaFoldDB" id="A0A1I7WPM0"/>
<evidence type="ECO:0000313" key="1">
    <source>
        <dbReference type="Proteomes" id="UP000095283"/>
    </source>
</evidence>
<proteinExistence type="predicted"/>
<name>A0A1I7WPM0_HETBA</name>
<dbReference type="SUPFAM" id="SSF52096">
    <property type="entry name" value="ClpP/crotonase"/>
    <property type="match status" value="1"/>
</dbReference>